<evidence type="ECO:0000313" key="1">
    <source>
        <dbReference type="Proteomes" id="UP000694941"/>
    </source>
</evidence>
<gene>
    <name evidence="2" type="primary">LOC111088344</name>
</gene>
<keyword evidence="1" id="KW-1185">Reference proteome</keyword>
<dbReference type="Proteomes" id="UP000694941">
    <property type="component" value="Unplaced"/>
</dbReference>
<sequence length="111" mass="12849">MKRKQRLCVLFLWATVVYCFTMVWGLPKVLKIVGLFENEDDDLSEAFHYAVDRINIDLSVLPKSKLSTQVVWLEKDDSFQASKTRTKPQINRTSKLTLLKTLDGLHEAINH</sequence>
<organism evidence="1 2">
    <name type="scientific">Limulus polyphemus</name>
    <name type="common">Atlantic horseshoe crab</name>
    <dbReference type="NCBI Taxonomy" id="6850"/>
    <lineage>
        <taxon>Eukaryota</taxon>
        <taxon>Metazoa</taxon>
        <taxon>Ecdysozoa</taxon>
        <taxon>Arthropoda</taxon>
        <taxon>Chelicerata</taxon>
        <taxon>Merostomata</taxon>
        <taxon>Xiphosura</taxon>
        <taxon>Limulidae</taxon>
        <taxon>Limulus</taxon>
    </lineage>
</organism>
<protein>
    <submittedName>
        <fullName evidence="2">Uncharacterized protein LOC111088344</fullName>
    </submittedName>
</protein>
<proteinExistence type="predicted"/>
<dbReference type="RefSeq" id="XP_022253921.1">
    <property type="nucleotide sequence ID" value="XM_022398213.1"/>
</dbReference>
<name>A0ABM1TDG5_LIMPO</name>
<reference evidence="2" key="1">
    <citation type="submission" date="2025-08" db="UniProtKB">
        <authorList>
            <consortium name="RefSeq"/>
        </authorList>
    </citation>
    <scope>IDENTIFICATION</scope>
    <source>
        <tissue evidence="2">Muscle</tissue>
    </source>
</reference>
<dbReference type="GeneID" id="111088344"/>
<evidence type="ECO:0000313" key="2">
    <source>
        <dbReference type="RefSeq" id="XP_022253921.1"/>
    </source>
</evidence>
<accession>A0ABM1TDG5</accession>
<dbReference type="Gene3D" id="3.40.50.2300">
    <property type="match status" value="1"/>
</dbReference>